<dbReference type="Pfam" id="PF00593">
    <property type="entry name" value="TonB_dep_Rec_b-barrel"/>
    <property type="match status" value="1"/>
</dbReference>
<feature type="chain" id="PRO_5007574234" description="TonB-dependent receptor" evidence="10">
    <location>
        <begin position="19"/>
        <end position="782"/>
    </location>
</feature>
<feature type="domain" description="TonB-dependent receptor-like beta-barrel" evidence="11">
    <location>
        <begin position="251"/>
        <end position="692"/>
    </location>
</feature>
<dbReference type="OrthoDB" id="1109239at2"/>
<feature type="domain" description="TonB-dependent receptor plug" evidence="12">
    <location>
        <begin position="115"/>
        <end position="222"/>
    </location>
</feature>
<gene>
    <name evidence="13" type="ORF">AWW68_15400</name>
</gene>
<evidence type="ECO:0000256" key="5">
    <source>
        <dbReference type="ARBA" id="ARBA00023077"/>
    </source>
</evidence>
<keyword evidence="2 8" id="KW-0813">Transport</keyword>
<keyword evidence="6 8" id="KW-0472">Membrane</keyword>
<keyword evidence="5 9" id="KW-0798">TonB box</keyword>
<evidence type="ECO:0000256" key="9">
    <source>
        <dbReference type="RuleBase" id="RU003357"/>
    </source>
</evidence>
<dbReference type="Gene3D" id="2.40.170.20">
    <property type="entry name" value="TonB-dependent receptor, beta-barrel domain"/>
    <property type="match status" value="1"/>
</dbReference>
<evidence type="ECO:0000256" key="1">
    <source>
        <dbReference type="ARBA" id="ARBA00004571"/>
    </source>
</evidence>
<comment type="subcellular location">
    <subcellularLocation>
        <location evidence="1 8">Cell outer membrane</location>
        <topology evidence="1 8">Multi-pass membrane protein</topology>
    </subcellularLocation>
</comment>
<evidence type="ECO:0000256" key="2">
    <source>
        <dbReference type="ARBA" id="ARBA00022448"/>
    </source>
</evidence>
<keyword evidence="14" id="KW-1185">Reference proteome</keyword>
<feature type="signal peptide" evidence="10">
    <location>
        <begin position="1"/>
        <end position="18"/>
    </location>
</feature>
<dbReference type="PANTHER" id="PTHR30069">
    <property type="entry name" value="TONB-DEPENDENT OUTER MEMBRANE RECEPTOR"/>
    <property type="match status" value="1"/>
</dbReference>
<organism evidence="13 14">
    <name type="scientific">Roseivirga spongicola</name>
    <dbReference type="NCBI Taxonomy" id="333140"/>
    <lineage>
        <taxon>Bacteria</taxon>
        <taxon>Pseudomonadati</taxon>
        <taxon>Bacteroidota</taxon>
        <taxon>Cytophagia</taxon>
        <taxon>Cytophagales</taxon>
        <taxon>Roseivirgaceae</taxon>
        <taxon>Roseivirga</taxon>
    </lineage>
</organism>
<dbReference type="InterPro" id="IPR012910">
    <property type="entry name" value="Plug_dom"/>
</dbReference>
<evidence type="ECO:0000259" key="12">
    <source>
        <dbReference type="Pfam" id="PF07715"/>
    </source>
</evidence>
<keyword evidence="3 8" id="KW-1134">Transmembrane beta strand</keyword>
<dbReference type="EMBL" id="LRPC01000028">
    <property type="protein sequence ID" value="KYG74044.1"/>
    <property type="molecule type" value="Genomic_DNA"/>
</dbReference>
<proteinExistence type="inferred from homology"/>
<dbReference type="AlphaFoldDB" id="A0A150X5T0"/>
<evidence type="ECO:0000313" key="13">
    <source>
        <dbReference type="EMBL" id="KYG74044.1"/>
    </source>
</evidence>
<dbReference type="Pfam" id="PF07715">
    <property type="entry name" value="Plug"/>
    <property type="match status" value="1"/>
</dbReference>
<name>A0A150X5T0_9BACT</name>
<dbReference type="GO" id="GO:0009279">
    <property type="term" value="C:cell outer membrane"/>
    <property type="evidence" value="ECO:0007669"/>
    <property type="project" value="UniProtKB-SubCell"/>
</dbReference>
<sequence length="782" mass="86542">MRSVLLALFTFLSLSIQAQVKINGTVNDADGALEGAIVFIQGTNIASVTDRTGVFSLEVKAAENLALEIRLVGYKKVVKSLSFGGENSLEFNITLEPDVLGLDEVVVSANRYETDKKESPVVVNVIGSKTFNRTQSQSLAEGLNFQSGVRVETNCQNCGFTQVRLNGLEGPYTQILVNSRPVFSSLIGVYGLEMIPSYMIDRVEVVKSGGSALYGSNAIAGTINIITKEPVLNTWEARSNFSVIGGEALDWNHSVNGAYVSNNLDFGISAFATQRNRDAYDANDDGFTELVELDASTIGLKSFYKFSKNTKLNVGLNYIDEFRRGGNKLSLRPEFTDITEQLEHEILMTSAEIEQFVGDNNKLSAYISLQNTDRDSYYGGLGGSYTAEDSLLAANAYGITDDQSLVTGLQWVRSSNTPHSWTTGVEYQANETDDRIPGYLRLVDQSVKSVGYYAQWEWTASDRIKFLTGARYDRSMVEGQYRVGSFQRSIDNDFGVFSPRFTFLYDINSNLQFRGGYARGFRAPQAFNEDLHIASAGGEPVFVLLSENLEKETSDALTASWTYTKVVGKQQLEVNVQGFYTELNNPFVLVNTGSQLPNGSIIEEVRNGKGAVVAGVNTEINYALGAQWVVQTGATFQSTRFDEEQVLFEPENGGEGQLVSSQRFMRMPNAYGFGNLTYEYSDGWQFSLSNVVTGGMIVPEILQESGNLVLRNSDVFWDATIKASHHFHIGRYLHIEASAGIQNFLNSYQDDFQRGPTRDSDYIYGPGRPRTYFFSIKISNND</sequence>
<dbReference type="GO" id="GO:0044718">
    <property type="term" value="P:siderophore transmembrane transport"/>
    <property type="evidence" value="ECO:0007669"/>
    <property type="project" value="TreeGrafter"/>
</dbReference>
<reference evidence="13 14" key="1">
    <citation type="submission" date="2016-01" db="EMBL/GenBank/DDBJ databases">
        <title>Genome sequencing of Roseivirga spongicola UST030701-084.</title>
        <authorList>
            <person name="Selvaratnam C."/>
            <person name="Thevarajoo S."/>
            <person name="Goh K.M."/>
            <person name="Ee R."/>
            <person name="Chan K.-G."/>
            <person name="Chong C.S."/>
        </authorList>
    </citation>
    <scope>NUCLEOTIDE SEQUENCE [LARGE SCALE GENOMIC DNA]</scope>
    <source>
        <strain evidence="13 14">UST030701-084</strain>
    </source>
</reference>
<dbReference type="InterPro" id="IPR036942">
    <property type="entry name" value="Beta-barrel_TonB_sf"/>
</dbReference>
<dbReference type="Proteomes" id="UP000075606">
    <property type="component" value="Unassembled WGS sequence"/>
</dbReference>
<dbReference type="RefSeq" id="WP_068223381.1">
    <property type="nucleotide sequence ID" value="NZ_LRPC01000028.1"/>
</dbReference>
<dbReference type="SUPFAM" id="SSF49464">
    <property type="entry name" value="Carboxypeptidase regulatory domain-like"/>
    <property type="match status" value="1"/>
</dbReference>
<dbReference type="InterPro" id="IPR000531">
    <property type="entry name" value="Beta-barrel_TonB"/>
</dbReference>
<comment type="similarity">
    <text evidence="8 9">Belongs to the TonB-dependent receptor family.</text>
</comment>
<dbReference type="GO" id="GO:0015344">
    <property type="term" value="F:siderophore uptake transmembrane transporter activity"/>
    <property type="evidence" value="ECO:0007669"/>
    <property type="project" value="TreeGrafter"/>
</dbReference>
<evidence type="ECO:0000256" key="10">
    <source>
        <dbReference type="SAM" id="SignalP"/>
    </source>
</evidence>
<evidence type="ECO:0000313" key="14">
    <source>
        <dbReference type="Proteomes" id="UP000075606"/>
    </source>
</evidence>
<evidence type="ECO:0008006" key="15">
    <source>
        <dbReference type="Google" id="ProtNLM"/>
    </source>
</evidence>
<comment type="caution">
    <text evidence="13">The sequence shown here is derived from an EMBL/GenBank/DDBJ whole genome shotgun (WGS) entry which is preliminary data.</text>
</comment>
<evidence type="ECO:0000256" key="3">
    <source>
        <dbReference type="ARBA" id="ARBA00022452"/>
    </source>
</evidence>
<evidence type="ECO:0000256" key="7">
    <source>
        <dbReference type="ARBA" id="ARBA00023237"/>
    </source>
</evidence>
<evidence type="ECO:0000256" key="4">
    <source>
        <dbReference type="ARBA" id="ARBA00022692"/>
    </source>
</evidence>
<dbReference type="Gene3D" id="2.170.130.10">
    <property type="entry name" value="TonB-dependent receptor, plug domain"/>
    <property type="match status" value="1"/>
</dbReference>
<dbReference type="SUPFAM" id="SSF56935">
    <property type="entry name" value="Porins"/>
    <property type="match status" value="1"/>
</dbReference>
<keyword evidence="7 8" id="KW-0998">Cell outer membrane</keyword>
<dbReference type="STRING" id="333140.AWW68_15400"/>
<dbReference type="Gene3D" id="2.60.40.1120">
    <property type="entry name" value="Carboxypeptidase-like, regulatory domain"/>
    <property type="match status" value="1"/>
</dbReference>
<dbReference type="PROSITE" id="PS52016">
    <property type="entry name" value="TONB_DEPENDENT_REC_3"/>
    <property type="match status" value="1"/>
</dbReference>
<keyword evidence="4 8" id="KW-0812">Transmembrane</keyword>
<dbReference type="PANTHER" id="PTHR30069:SF57">
    <property type="entry name" value="TONB-DEPENDENT RECEPTOR"/>
    <property type="match status" value="1"/>
</dbReference>
<evidence type="ECO:0000259" key="11">
    <source>
        <dbReference type="Pfam" id="PF00593"/>
    </source>
</evidence>
<dbReference type="Pfam" id="PF13715">
    <property type="entry name" value="CarbopepD_reg_2"/>
    <property type="match status" value="1"/>
</dbReference>
<evidence type="ECO:0000256" key="6">
    <source>
        <dbReference type="ARBA" id="ARBA00023136"/>
    </source>
</evidence>
<dbReference type="InterPro" id="IPR039426">
    <property type="entry name" value="TonB-dep_rcpt-like"/>
</dbReference>
<dbReference type="InterPro" id="IPR008969">
    <property type="entry name" value="CarboxyPept-like_regulatory"/>
</dbReference>
<accession>A0A150X5T0</accession>
<dbReference type="InterPro" id="IPR037066">
    <property type="entry name" value="Plug_dom_sf"/>
</dbReference>
<protein>
    <recommendedName>
        <fullName evidence="15">TonB-dependent receptor</fullName>
    </recommendedName>
</protein>
<evidence type="ECO:0000256" key="8">
    <source>
        <dbReference type="PROSITE-ProRule" id="PRU01360"/>
    </source>
</evidence>
<keyword evidence="10" id="KW-0732">Signal</keyword>